<dbReference type="InterPro" id="IPR051049">
    <property type="entry name" value="Dienelactone_hydrolase-like"/>
</dbReference>
<comment type="caution">
    <text evidence="3">The sequence shown here is derived from an EMBL/GenBank/DDBJ whole genome shotgun (WGS) entry which is preliminary data.</text>
</comment>
<evidence type="ECO:0000256" key="1">
    <source>
        <dbReference type="SAM" id="SignalP"/>
    </source>
</evidence>
<feature type="domain" description="Dienelactone hydrolase" evidence="2">
    <location>
        <begin position="79"/>
        <end position="291"/>
    </location>
</feature>
<dbReference type="Proteomes" id="UP000582837">
    <property type="component" value="Unassembled WGS sequence"/>
</dbReference>
<organism evidence="3 4">
    <name type="scientific">Longimicrobium terrae</name>
    <dbReference type="NCBI Taxonomy" id="1639882"/>
    <lineage>
        <taxon>Bacteria</taxon>
        <taxon>Pseudomonadati</taxon>
        <taxon>Gemmatimonadota</taxon>
        <taxon>Longimicrobiia</taxon>
        <taxon>Longimicrobiales</taxon>
        <taxon>Longimicrobiaceae</taxon>
        <taxon>Longimicrobium</taxon>
    </lineage>
</organism>
<sequence length="293" mass="31268">MRISRWTALSAALLLGACATAEPRPATAGANAVDRAHLDAMSHEHAGETPTPNGSAMEPRQDVVAQDVEYLTVDGKAVRGYEARPANAAVGAKLPSIIVIHEWYGLNDNVRMMTRRLAGEGYRAFAVDMYNGQVASNPDEARMLMGGVMENPQGGTANLAAAARSLETRTGADRIAILGWCFGGAWSLEGALSMPAQIDAAVMYYGRPVTDRARLAGLRAPLLGLFGGADQGIPVAQVRQMETTLRELNKDVTIQVYEGAGHAFANPSGQSYNAVAAEDSWMRTTAFLARHLR</sequence>
<gene>
    <name evidence="3" type="ORF">HNQ61_004268</name>
</gene>
<dbReference type="RefSeq" id="WP_170032701.1">
    <property type="nucleotide sequence ID" value="NZ_JABDTL010000001.1"/>
</dbReference>
<evidence type="ECO:0000259" key="2">
    <source>
        <dbReference type="Pfam" id="PF01738"/>
    </source>
</evidence>
<name>A0A841H347_9BACT</name>
<evidence type="ECO:0000313" key="4">
    <source>
        <dbReference type="Proteomes" id="UP000582837"/>
    </source>
</evidence>
<proteinExistence type="predicted"/>
<dbReference type="AlphaFoldDB" id="A0A841H347"/>
<dbReference type="InterPro" id="IPR002925">
    <property type="entry name" value="Dienelactn_hydro"/>
</dbReference>
<keyword evidence="4" id="KW-1185">Reference proteome</keyword>
<keyword evidence="3" id="KW-0378">Hydrolase</keyword>
<dbReference type="SUPFAM" id="SSF53474">
    <property type="entry name" value="alpha/beta-Hydrolases"/>
    <property type="match status" value="1"/>
</dbReference>
<dbReference type="Gene3D" id="3.40.50.1820">
    <property type="entry name" value="alpha/beta hydrolase"/>
    <property type="match status" value="1"/>
</dbReference>
<dbReference type="PANTHER" id="PTHR46623">
    <property type="entry name" value="CARBOXYMETHYLENEBUTENOLIDASE-RELATED"/>
    <property type="match status" value="1"/>
</dbReference>
<dbReference type="InterPro" id="IPR029058">
    <property type="entry name" value="AB_hydrolase_fold"/>
</dbReference>
<reference evidence="3 4" key="1">
    <citation type="submission" date="2020-08" db="EMBL/GenBank/DDBJ databases">
        <title>Genomic Encyclopedia of Type Strains, Phase IV (KMG-IV): sequencing the most valuable type-strain genomes for metagenomic binning, comparative biology and taxonomic classification.</title>
        <authorList>
            <person name="Goeker M."/>
        </authorList>
    </citation>
    <scope>NUCLEOTIDE SEQUENCE [LARGE SCALE GENOMIC DNA]</scope>
    <source>
        <strain evidence="3 4">DSM 29007</strain>
    </source>
</reference>
<feature type="signal peptide" evidence="1">
    <location>
        <begin position="1"/>
        <end position="21"/>
    </location>
</feature>
<accession>A0A841H347</accession>
<dbReference type="PROSITE" id="PS51257">
    <property type="entry name" value="PROKAR_LIPOPROTEIN"/>
    <property type="match status" value="1"/>
</dbReference>
<dbReference type="EC" id="3.1.1.45" evidence="3"/>
<dbReference type="PANTHER" id="PTHR46623:SF6">
    <property type="entry name" value="ALPHA_BETA-HYDROLASES SUPERFAMILY PROTEIN"/>
    <property type="match status" value="1"/>
</dbReference>
<dbReference type="GO" id="GO:0008806">
    <property type="term" value="F:carboxymethylenebutenolidase activity"/>
    <property type="evidence" value="ECO:0007669"/>
    <property type="project" value="UniProtKB-EC"/>
</dbReference>
<keyword evidence="1" id="KW-0732">Signal</keyword>
<protein>
    <submittedName>
        <fullName evidence="3">Carboxymethylenebutenolidase</fullName>
        <ecNumber evidence="3">3.1.1.45</ecNumber>
    </submittedName>
</protein>
<evidence type="ECO:0000313" key="3">
    <source>
        <dbReference type="EMBL" id="MBB6072605.1"/>
    </source>
</evidence>
<feature type="chain" id="PRO_5032432205" evidence="1">
    <location>
        <begin position="22"/>
        <end position="293"/>
    </location>
</feature>
<dbReference type="EMBL" id="JACHIA010000016">
    <property type="protein sequence ID" value="MBB6072605.1"/>
    <property type="molecule type" value="Genomic_DNA"/>
</dbReference>
<dbReference type="Pfam" id="PF01738">
    <property type="entry name" value="DLH"/>
    <property type="match status" value="1"/>
</dbReference>